<feature type="compositionally biased region" description="Polar residues" evidence="1">
    <location>
        <begin position="17"/>
        <end position="27"/>
    </location>
</feature>
<sequence length="509" mass="55702">MSANQRPPMGPPETPSRYMQHQSPSLFPTLQLSPDIYAHQFSAGPATAPIYPNQRLFWDPSNADYNGASFSQPYQDPFQYSPVAPSSSFASSSTVIPSFVAPNPLPEEQPYDLPPLPRSASYTHIDSSAFPAPFTTSPRIPAPQMENPSLFLSSPARRFGTGEQYSNRFIQNPAPERPAYAHQIEESKREAENKRLRRADMKKPSITRSVMEALKRPVSPMKDSRPGLKRSLTHTGVRNERGLKVQTQASLGGRNSPAPLDPTRHRPGRSSPLKSTANPISKTFSTSRNIKRGSMSLAIDENGVAKTVITKVSDDMDLDESSESEAESFDDEDFNMIHSQSNSFAYGGNDEPTQPQSSRSYGHSKTSSRSTMASTSSARPSSYQSSASSRANTRSSDGQQGRKKRPILGSNIQDDTLMEEAPTGNAQHALRAIIQDRSRSTSSQGDHNQLHSSPPLQQGQYAMYNASPTTITDPGLTPSTDRDSVASNMSLRCLCNSSTPDSSVPMIQW</sequence>
<keyword evidence="3" id="KW-1185">Reference proteome</keyword>
<organism evidence="2 3">
    <name type="scientific">Cladophialophora chaetospira</name>
    <dbReference type="NCBI Taxonomy" id="386627"/>
    <lineage>
        <taxon>Eukaryota</taxon>
        <taxon>Fungi</taxon>
        <taxon>Dikarya</taxon>
        <taxon>Ascomycota</taxon>
        <taxon>Pezizomycotina</taxon>
        <taxon>Eurotiomycetes</taxon>
        <taxon>Chaetothyriomycetidae</taxon>
        <taxon>Chaetothyriales</taxon>
        <taxon>Herpotrichiellaceae</taxon>
        <taxon>Cladophialophora</taxon>
    </lineage>
</organism>
<feature type="region of interest" description="Disordered" evidence="1">
    <location>
        <begin position="1"/>
        <end position="27"/>
    </location>
</feature>
<feature type="compositionally biased region" description="Polar residues" evidence="1">
    <location>
        <begin position="440"/>
        <end position="456"/>
    </location>
</feature>
<name>A0AA38XNY0_9EURO</name>
<protein>
    <submittedName>
        <fullName evidence="2">Uncharacterized protein</fullName>
    </submittedName>
</protein>
<comment type="caution">
    <text evidence="2">The sequence shown here is derived from an EMBL/GenBank/DDBJ whole genome shotgun (WGS) entry which is preliminary data.</text>
</comment>
<feature type="compositionally biased region" description="Polar residues" evidence="1">
    <location>
        <begin position="272"/>
        <end position="288"/>
    </location>
</feature>
<feature type="region of interest" description="Disordered" evidence="1">
    <location>
        <begin position="218"/>
        <end position="289"/>
    </location>
</feature>
<feature type="compositionally biased region" description="Polar residues" evidence="1">
    <location>
        <begin position="351"/>
        <end position="363"/>
    </location>
</feature>
<gene>
    <name evidence="2" type="ORF">H2200_000255</name>
</gene>
<accession>A0AA38XNY0</accession>
<reference evidence="2" key="1">
    <citation type="submission" date="2022-10" db="EMBL/GenBank/DDBJ databases">
        <title>Culturing micro-colonial fungi from biological soil crusts in the Mojave desert and describing Neophaeococcomyces mojavensis, and introducing the new genera and species Taxawa tesnikishii.</title>
        <authorList>
            <person name="Kurbessoian T."/>
            <person name="Stajich J.E."/>
        </authorList>
    </citation>
    <scope>NUCLEOTIDE SEQUENCE</scope>
    <source>
        <strain evidence="2">TK_41</strain>
    </source>
</reference>
<proteinExistence type="predicted"/>
<dbReference type="AlphaFoldDB" id="A0AA38XNY0"/>
<dbReference type="EMBL" id="JAPDRK010000001">
    <property type="protein sequence ID" value="KAJ9616536.1"/>
    <property type="molecule type" value="Genomic_DNA"/>
</dbReference>
<feature type="region of interest" description="Disordered" evidence="1">
    <location>
        <begin position="437"/>
        <end position="456"/>
    </location>
</feature>
<evidence type="ECO:0000313" key="3">
    <source>
        <dbReference type="Proteomes" id="UP001172673"/>
    </source>
</evidence>
<feature type="region of interest" description="Disordered" evidence="1">
    <location>
        <begin position="340"/>
        <end position="415"/>
    </location>
</feature>
<dbReference type="Proteomes" id="UP001172673">
    <property type="component" value="Unassembled WGS sequence"/>
</dbReference>
<evidence type="ECO:0000256" key="1">
    <source>
        <dbReference type="SAM" id="MobiDB-lite"/>
    </source>
</evidence>
<evidence type="ECO:0000313" key="2">
    <source>
        <dbReference type="EMBL" id="KAJ9616536.1"/>
    </source>
</evidence>
<feature type="compositionally biased region" description="Low complexity" evidence="1">
    <location>
        <begin position="364"/>
        <end position="396"/>
    </location>
</feature>